<comment type="caution">
    <text evidence="2">The sequence shown here is derived from an EMBL/GenBank/DDBJ whole genome shotgun (WGS) entry which is preliminary data.</text>
</comment>
<gene>
    <name evidence="2" type="ORF">Dsin_018715</name>
</gene>
<dbReference type="AlphaFoldDB" id="A0AAE0A6P0"/>
<sequence>MGTYWHVKLFLNEHTCDRNDNYHIEFKRVSACVIGDLFASKFGDPGRHIRPKDIVSEMREQHGIHLSYNKAYRSKKHPLNQVFGDPWESFQRLPAYFYVLEQSNPGTVTKIKTDSKNQFKYGFMAIGASIEGFNYVIRPVICIDATHLKARTRGVLLVGVCKDENEMIYPLEFGFANSECIESWTWFLRNSVN</sequence>
<proteinExistence type="predicted"/>
<feature type="domain" description="MULE transposase" evidence="1">
    <location>
        <begin position="140"/>
        <end position="189"/>
    </location>
</feature>
<protein>
    <recommendedName>
        <fullName evidence="1">MULE transposase domain-containing protein</fullName>
    </recommendedName>
</protein>
<evidence type="ECO:0000313" key="2">
    <source>
        <dbReference type="EMBL" id="KAK3204669.1"/>
    </source>
</evidence>
<name>A0AAE0A6P0_9ROSI</name>
<dbReference type="Pfam" id="PF10551">
    <property type="entry name" value="MULE"/>
    <property type="match status" value="1"/>
</dbReference>
<dbReference type="EMBL" id="JANJYJ010000006">
    <property type="protein sequence ID" value="KAK3204669.1"/>
    <property type="molecule type" value="Genomic_DNA"/>
</dbReference>
<dbReference type="Proteomes" id="UP001281410">
    <property type="component" value="Unassembled WGS sequence"/>
</dbReference>
<reference evidence="2" key="1">
    <citation type="journal article" date="2023" name="Plant J.">
        <title>Genome sequences and population genomics provide insights into the demographic history, inbreeding, and mutation load of two 'living fossil' tree species of Dipteronia.</title>
        <authorList>
            <person name="Feng Y."/>
            <person name="Comes H.P."/>
            <person name="Chen J."/>
            <person name="Zhu S."/>
            <person name="Lu R."/>
            <person name="Zhang X."/>
            <person name="Li P."/>
            <person name="Qiu J."/>
            <person name="Olsen K.M."/>
            <person name="Qiu Y."/>
        </authorList>
    </citation>
    <scope>NUCLEOTIDE SEQUENCE</scope>
    <source>
        <strain evidence="2">NBL</strain>
    </source>
</reference>
<keyword evidence="3" id="KW-1185">Reference proteome</keyword>
<evidence type="ECO:0000313" key="3">
    <source>
        <dbReference type="Proteomes" id="UP001281410"/>
    </source>
</evidence>
<organism evidence="2 3">
    <name type="scientific">Dipteronia sinensis</name>
    <dbReference type="NCBI Taxonomy" id="43782"/>
    <lineage>
        <taxon>Eukaryota</taxon>
        <taxon>Viridiplantae</taxon>
        <taxon>Streptophyta</taxon>
        <taxon>Embryophyta</taxon>
        <taxon>Tracheophyta</taxon>
        <taxon>Spermatophyta</taxon>
        <taxon>Magnoliopsida</taxon>
        <taxon>eudicotyledons</taxon>
        <taxon>Gunneridae</taxon>
        <taxon>Pentapetalae</taxon>
        <taxon>rosids</taxon>
        <taxon>malvids</taxon>
        <taxon>Sapindales</taxon>
        <taxon>Sapindaceae</taxon>
        <taxon>Hippocastanoideae</taxon>
        <taxon>Acereae</taxon>
        <taxon>Dipteronia</taxon>
    </lineage>
</organism>
<dbReference type="PANTHER" id="PTHR31973:SF195">
    <property type="entry name" value="MUDR FAMILY TRANSPOSASE"/>
    <property type="match status" value="1"/>
</dbReference>
<dbReference type="InterPro" id="IPR018289">
    <property type="entry name" value="MULE_transposase_dom"/>
</dbReference>
<dbReference type="PANTHER" id="PTHR31973">
    <property type="entry name" value="POLYPROTEIN, PUTATIVE-RELATED"/>
    <property type="match status" value="1"/>
</dbReference>
<accession>A0AAE0A6P0</accession>
<evidence type="ECO:0000259" key="1">
    <source>
        <dbReference type="Pfam" id="PF10551"/>
    </source>
</evidence>